<feature type="binding site" evidence="3">
    <location>
        <position position="429"/>
    </location>
    <ligand>
        <name>L-glutamate</name>
        <dbReference type="ChEBI" id="CHEBI:29985"/>
    </ligand>
</feature>
<evidence type="ECO:0000256" key="5">
    <source>
        <dbReference type="SAM" id="MobiDB-lite"/>
    </source>
</evidence>
<organism evidence="6 7">
    <name type="scientific">Oncorhynchus mykiss</name>
    <name type="common">Rainbow trout</name>
    <name type="synonym">Salmo gairdneri</name>
    <dbReference type="NCBI Taxonomy" id="8022"/>
    <lineage>
        <taxon>Eukaryota</taxon>
        <taxon>Metazoa</taxon>
        <taxon>Chordata</taxon>
        <taxon>Craniata</taxon>
        <taxon>Vertebrata</taxon>
        <taxon>Euteleostomi</taxon>
        <taxon>Actinopterygii</taxon>
        <taxon>Neopterygii</taxon>
        <taxon>Teleostei</taxon>
        <taxon>Protacanthopterygii</taxon>
        <taxon>Salmoniformes</taxon>
        <taxon>Salmonidae</taxon>
        <taxon>Salmoninae</taxon>
        <taxon>Oncorhynchus</taxon>
    </lineage>
</organism>
<keyword evidence="4" id="KW-0808">Transferase</keyword>
<name>A0A8C7W9C9_ONCMY</name>
<dbReference type="InterPro" id="IPR029055">
    <property type="entry name" value="Ntn_hydrolases_N"/>
</dbReference>
<comment type="catalytic activity">
    <reaction evidence="4">
        <text>glutathione + H2O = L-cysteinylglycine + L-glutamate</text>
        <dbReference type="Rhea" id="RHEA:28807"/>
        <dbReference type="ChEBI" id="CHEBI:15377"/>
        <dbReference type="ChEBI" id="CHEBI:29985"/>
        <dbReference type="ChEBI" id="CHEBI:57925"/>
        <dbReference type="ChEBI" id="CHEBI:61694"/>
        <dbReference type="EC" id="3.4.19.13"/>
    </reaction>
</comment>
<dbReference type="GO" id="GO:0006954">
    <property type="term" value="P:inflammatory response"/>
    <property type="evidence" value="ECO:0007669"/>
    <property type="project" value="TreeGrafter"/>
</dbReference>
<dbReference type="FunFam" id="1.10.246.130:FF:000001">
    <property type="entry name" value="Gamma-glutamyltransferase 5 isoform 1"/>
    <property type="match status" value="1"/>
</dbReference>
<dbReference type="Proteomes" id="UP000694395">
    <property type="component" value="Chromosome 12"/>
</dbReference>
<feature type="binding site" evidence="3">
    <location>
        <begin position="445"/>
        <end position="446"/>
    </location>
    <ligand>
        <name>L-glutamate</name>
        <dbReference type="ChEBI" id="CHEBI:29985"/>
    </ligand>
</feature>
<dbReference type="InterPro" id="IPR032675">
    <property type="entry name" value="LRR_dom_sf"/>
</dbReference>
<reference evidence="6" key="3">
    <citation type="submission" date="2025-09" db="UniProtKB">
        <authorList>
            <consortium name="Ensembl"/>
        </authorList>
    </citation>
    <scope>IDENTIFICATION</scope>
</reference>
<feature type="region of interest" description="Disordered" evidence="5">
    <location>
        <begin position="745"/>
        <end position="779"/>
    </location>
</feature>
<dbReference type="SUPFAM" id="SSF56235">
    <property type="entry name" value="N-terminal nucleophile aminohydrolases (Ntn hydrolases)"/>
    <property type="match status" value="1"/>
</dbReference>
<dbReference type="Pfam" id="PF01019">
    <property type="entry name" value="G_glu_transpept"/>
    <property type="match status" value="1"/>
</dbReference>
<feature type="binding site" evidence="3">
    <location>
        <position position="112"/>
    </location>
    <ligand>
        <name>L-glutamate</name>
        <dbReference type="ChEBI" id="CHEBI:29985"/>
    </ligand>
</feature>
<reference evidence="6" key="2">
    <citation type="submission" date="2025-08" db="UniProtKB">
        <authorList>
            <consortium name="Ensembl"/>
        </authorList>
    </citation>
    <scope>IDENTIFICATION</scope>
</reference>
<comment type="catalytic activity">
    <reaction evidence="4">
        <text>an N-terminal (5-L-glutamyl)-[peptide] + an alpha-amino acid = 5-L-glutamyl amino acid + an N-terminal L-alpha-aminoacyl-[peptide]</text>
        <dbReference type="Rhea" id="RHEA:23904"/>
        <dbReference type="Rhea" id="RHEA-COMP:9780"/>
        <dbReference type="Rhea" id="RHEA-COMP:9795"/>
        <dbReference type="ChEBI" id="CHEBI:77644"/>
        <dbReference type="ChEBI" id="CHEBI:78597"/>
        <dbReference type="ChEBI" id="CHEBI:78599"/>
        <dbReference type="ChEBI" id="CHEBI:78608"/>
        <dbReference type="EC" id="2.3.2.2"/>
    </reaction>
</comment>
<dbReference type="GeneTree" id="ENSGT00940000155794"/>
<keyword evidence="4" id="KW-0812">Transmembrane</keyword>
<dbReference type="GO" id="GO:0006751">
    <property type="term" value="P:glutathione catabolic process"/>
    <property type="evidence" value="ECO:0007669"/>
    <property type="project" value="UniProtKB-UniRule"/>
</dbReference>
<dbReference type="InterPro" id="IPR043138">
    <property type="entry name" value="GGT_lsub"/>
</dbReference>
<comment type="catalytic activity">
    <reaction evidence="4">
        <text>an S-substituted glutathione + H2O = an S-substituted L-cysteinylglycine + L-glutamate</text>
        <dbReference type="Rhea" id="RHEA:59468"/>
        <dbReference type="ChEBI" id="CHEBI:15377"/>
        <dbReference type="ChEBI" id="CHEBI:29985"/>
        <dbReference type="ChEBI" id="CHEBI:90779"/>
        <dbReference type="ChEBI" id="CHEBI:143103"/>
        <dbReference type="EC" id="3.4.19.13"/>
    </reaction>
</comment>
<dbReference type="GO" id="GO:0036374">
    <property type="term" value="F:glutathione hydrolase activity"/>
    <property type="evidence" value="ECO:0007669"/>
    <property type="project" value="UniProtKB-UniRule"/>
</dbReference>
<feature type="compositionally biased region" description="Acidic residues" evidence="5">
    <location>
        <begin position="751"/>
        <end position="773"/>
    </location>
</feature>
<comment type="pathway">
    <text evidence="4">Sulfur metabolism; glutathione metabolism.</text>
</comment>
<dbReference type="InterPro" id="IPR055262">
    <property type="entry name" value="GGT_CS"/>
</dbReference>
<comment type="similarity">
    <text evidence="1">Belongs to the gamma-glutamyltransferase family.</text>
</comment>
<dbReference type="Gene3D" id="3.60.20.40">
    <property type="match status" value="1"/>
</dbReference>
<dbReference type="Gene3D" id="1.10.246.130">
    <property type="match status" value="1"/>
</dbReference>
<evidence type="ECO:0000313" key="7">
    <source>
        <dbReference type="Proteomes" id="UP000694395"/>
    </source>
</evidence>
<evidence type="ECO:0000256" key="3">
    <source>
        <dbReference type="PIRSR" id="PIRSR600101-2"/>
    </source>
</evidence>
<dbReference type="Ensembl" id="ENSOMYT00000091016.2">
    <property type="protein sequence ID" value="ENSOMYP00000083565.2"/>
    <property type="gene ID" value="ENSOMYG00000038506.2"/>
</dbReference>
<dbReference type="PANTHER" id="PTHR11686:SF53">
    <property type="entry name" value="GLUTATHIONE HYDROLASE"/>
    <property type="match status" value="1"/>
</dbReference>
<comment type="function">
    <text evidence="4">Cleaves the gamma-glutamyl peptide bond of glutathione and glutathione conjugates.</text>
</comment>
<dbReference type="PROSITE" id="PS00462">
    <property type="entry name" value="G_GLU_TRANSPEPTIDASE"/>
    <property type="match status" value="1"/>
</dbReference>
<dbReference type="GO" id="GO:1901750">
    <property type="term" value="P:leukotriene D4 biosynthetic process"/>
    <property type="evidence" value="ECO:0007669"/>
    <property type="project" value="TreeGrafter"/>
</dbReference>
<feature type="transmembrane region" description="Helical" evidence="4">
    <location>
        <begin position="12"/>
        <end position="35"/>
    </location>
</feature>
<sequence>MSKYKPWQICCCLCIGLFGAIIFICLCMLVFGVFIHRGCSEDTYQHAAVSADSKLCSDIGRDILQQGGSAVDGAIAALLCTSLVNPQSMGLGGGSIFTVRDKTGTVKTFSSRETVPQSFKADLLKGCPTSVIFITGSQWIGVPGELRGYEVVHRMYGKLPWARLFEPTIRLAREGFPMPPFLGSLLNITLIGNLVKATSLCEVFCHKNKTVLGIGDTLKFPKLAETMETIAEQGVDAFYTGQIGLDLIQDVKAAGGTLTMEDLKSFRVRVEDAWTVPLGDYQMHIPPPPAGGVMLAFILNLVKGFHFTPRSMEEDQKVLTYHCYIEAAKFANGQRKSVHDPVFNTKKDASHMVDSDFADRIRVLISKNRTYNDSYYNITPSPDRFGTTHVSVLAEDGSAVSVTSTINQIFGAGIYSSRTGIILNNELADFCFRAERLSAGEQPPSSMAPAILSSSSGKNTLVIGGSGGSMITTAMALSIMNHLWLGMSLKDAIAAPIVFVDGKNNVKFEHGFDKDLGLQGTSLNDILYKNSAFLNLVDPISHELLLSLAKDMQCPKRERDTLKSSNKICRQLIFHLTPHSKWMRQSLPRRKSQACLKTTLKKKLTNDVANLSGIPLSGRDIHRVAYYLQSNGNSVSAVDLSFTELQDESLRLLLPYLGSMPKLTTLAINGNRLTVGVLKDLTEVVKNPLQFASLAWVDLGNNVDIFTVPQPLLVALRRRFGLRSSLPTIYEYSEVQVYSSYTLETSIEEPSQNEEEGEEEEEEEEGEEEEDKLELEAWGGGEKLGEKCVSTIVALNYCER</sequence>
<dbReference type="InterPro" id="IPR043137">
    <property type="entry name" value="GGT_ssub_C"/>
</dbReference>
<keyword evidence="4" id="KW-0012">Acyltransferase</keyword>
<dbReference type="EC" id="3.4.19.13" evidence="4"/>
<gene>
    <name evidence="6" type="primary">LOC110537206</name>
</gene>
<feature type="active site" description="Nucleophile" evidence="2">
    <location>
        <position position="387"/>
    </location>
</feature>
<feature type="binding site" evidence="3">
    <location>
        <position position="468"/>
    </location>
    <ligand>
        <name>L-glutamate</name>
        <dbReference type="ChEBI" id="CHEBI:29985"/>
    </ligand>
</feature>
<dbReference type="GO" id="GO:0103068">
    <property type="term" value="F:leukotriene C4 gamma-glutamyl transferase activity"/>
    <property type="evidence" value="ECO:0007669"/>
    <property type="project" value="UniProtKB-EC"/>
</dbReference>
<dbReference type="GO" id="GO:0005886">
    <property type="term" value="C:plasma membrane"/>
    <property type="evidence" value="ECO:0007669"/>
    <property type="project" value="TreeGrafter"/>
</dbReference>
<keyword evidence="4" id="KW-1133">Transmembrane helix</keyword>
<evidence type="ECO:0000256" key="4">
    <source>
        <dbReference type="RuleBase" id="RU368068"/>
    </source>
</evidence>
<proteinExistence type="inferred from homology"/>
<comment type="subcellular location">
    <subcellularLocation>
        <location evidence="4">Membrane</location>
        <topology evidence="4">Single-pass type II membrane protein</topology>
    </subcellularLocation>
</comment>
<feature type="binding site" evidence="3">
    <location>
        <begin position="405"/>
        <end position="407"/>
    </location>
    <ligand>
        <name>L-glutamate</name>
        <dbReference type="ChEBI" id="CHEBI:29985"/>
    </ligand>
</feature>
<evidence type="ECO:0000313" key="6">
    <source>
        <dbReference type="Ensembl" id="ENSOMYP00000083565.2"/>
    </source>
</evidence>
<dbReference type="PANTHER" id="PTHR11686">
    <property type="entry name" value="GAMMA GLUTAMYL TRANSPEPTIDASE"/>
    <property type="match status" value="1"/>
</dbReference>
<dbReference type="Gene3D" id="3.80.10.10">
    <property type="entry name" value="Ribonuclease Inhibitor"/>
    <property type="match status" value="1"/>
</dbReference>
<keyword evidence="4" id="KW-0378">Hydrolase</keyword>
<protein>
    <recommendedName>
        <fullName evidence="4">Glutathione hydrolase</fullName>
        <ecNumber evidence="4">2.3.2.2</ecNumber>
        <ecNumber evidence="4">3.4.19.13</ecNumber>
    </recommendedName>
    <alternativeName>
        <fullName evidence="4">Gamma-glutamyltransferase</fullName>
    </alternativeName>
    <alternativeName>
        <fullName evidence="4">Gamma-glutamyltranspeptidase</fullName>
    </alternativeName>
</protein>
<dbReference type="PRINTS" id="PR01210">
    <property type="entry name" value="GGTRANSPTASE"/>
</dbReference>
<accession>A0A8C7W9C9</accession>
<dbReference type="AlphaFoldDB" id="A0A8C7W9C9"/>
<keyword evidence="7" id="KW-1185">Reference proteome</keyword>
<dbReference type="InterPro" id="IPR000101">
    <property type="entry name" value="GGT_peptidase"/>
</dbReference>
<dbReference type="EC" id="2.3.2.2" evidence="4"/>
<evidence type="ECO:0000256" key="2">
    <source>
        <dbReference type="PIRSR" id="PIRSR600101-1"/>
    </source>
</evidence>
<evidence type="ECO:0000256" key="1">
    <source>
        <dbReference type="ARBA" id="ARBA00009381"/>
    </source>
</evidence>
<reference evidence="6" key="1">
    <citation type="submission" date="2020-07" db="EMBL/GenBank/DDBJ databases">
        <title>A long reads based de novo assembly of the rainbow trout Arlee double haploid line genome.</title>
        <authorList>
            <person name="Gao G."/>
            <person name="Palti Y."/>
        </authorList>
    </citation>
    <scope>NUCLEOTIDE SEQUENCE [LARGE SCALE GENOMIC DNA]</scope>
</reference>
<dbReference type="SUPFAM" id="SSF52047">
    <property type="entry name" value="RNI-like"/>
    <property type="match status" value="1"/>
</dbReference>
<keyword evidence="4" id="KW-0472">Membrane</keyword>
<dbReference type="GO" id="GO:0002951">
    <property type="term" value="F:leukotriene-C(4) hydrolase"/>
    <property type="evidence" value="ECO:0007669"/>
    <property type="project" value="TreeGrafter"/>
</dbReference>